<dbReference type="GO" id="GO:0003743">
    <property type="term" value="F:translation initiation factor activity"/>
    <property type="evidence" value="ECO:0007669"/>
    <property type="project" value="UniProtKB-KW"/>
</dbReference>
<dbReference type="GO" id="GO:0002188">
    <property type="term" value="P:translation reinitiation"/>
    <property type="evidence" value="ECO:0007669"/>
    <property type="project" value="TreeGrafter"/>
</dbReference>
<name>A0A6N4SUM5_CYTH3</name>
<reference evidence="5 6" key="1">
    <citation type="journal article" date="2007" name="Appl. Environ. Microbiol.">
        <title>Genome sequence of the cellulolytic gliding bacterium Cytophaga hutchinsonii.</title>
        <authorList>
            <person name="Xie G."/>
            <person name="Bruce D.C."/>
            <person name="Challacombe J.F."/>
            <person name="Chertkov O."/>
            <person name="Detter J.C."/>
            <person name="Gilna P."/>
            <person name="Han C.S."/>
            <person name="Lucas S."/>
            <person name="Misra M."/>
            <person name="Myers G.L."/>
            <person name="Richardson P."/>
            <person name="Tapia R."/>
            <person name="Thayer N."/>
            <person name="Thompson L.S."/>
            <person name="Brettin T.S."/>
            <person name="Henrissat B."/>
            <person name="Wilson D.B."/>
            <person name="McBride M.J."/>
        </authorList>
    </citation>
    <scope>NUCLEOTIDE SEQUENCE [LARGE SCALE GENOMIC DNA]</scope>
    <source>
        <strain evidence="6">ATCC 33406 / DSM 1761 / CIP 103989 / NBRC 15051 / NCIMB 9469 / D465</strain>
    </source>
</reference>
<dbReference type="PANTHER" id="PTHR12789">
    <property type="entry name" value="DENSITY-REGULATED PROTEIN HOMOLOG"/>
    <property type="match status" value="1"/>
</dbReference>
<dbReference type="PROSITE" id="PS50296">
    <property type="entry name" value="SUI1"/>
    <property type="match status" value="1"/>
</dbReference>
<gene>
    <name evidence="5" type="ordered locus">CHU_2854</name>
</gene>
<evidence type="ECO:0000256" key="3">
    <source>
        <dbReference type="ARBA" id="ARBA00022917"/>
    </source>
</evidence>
<dbReference type="InterPro" id="IPR005872">
    <property type="entry name" value="SUI1_arc_bac"/>
</dbReference>
<proteinExistence type="inferred from homology"/>
<evidence type="ECO:0000259" key="4">
    <source>
        <dbReference type="PROSITE" id="PS50296"/>
    </source>
</evidence>
<dbReference type="KEGG" id="chu:CHU_2854"/>
<protein>
    <submittedName>
        <fullName evidence="5">Translation initiation factor 1 (eIF-1/SUI1)</fullName>
    </submittedName>
</protein>
<evidence type="ECO:0000313" key="5">
    <source>
        <dbReference type="EMBL" id="ABG60102.1"/>
    </source>
</evidence>
<dbReference type="AlphaFoldDB" id="A0A6N4SUM5"/>
<sequence>MAKKEHKGRSGVVYSTSEEFNYSYEGETEPETLPADKQKLKVLLDSKGRAGKTVTVVSGFVGQTADLEDLGKKLKNKLGVGGSVKDGEVLIQGDFRARLVPLLNEMGYKVK</sequence>
<evidence type="ECO:0000256" key="2">
    <source>
        <dbReference type="ARBA" id="ARBA00022845"/>
    </source>
</evidence>
<dbReference type="PIRSF" id="PIRSF037511">
    <property type="entry name" value="Transl_init_SUI1_pro"/>
    <property type="match status" value="1"/>
</dbReference>
<dbReference type="InterPro" id="IPR036877">
    <property type="entry name" value="SUI1_dom_sf"/>
</dbReference>
<dbReference type="CDD" id="cd11567">
    <property type="entry name" value="YciH_like"/>
    <property type="match status" value="1"/>
</dbReference>
<organism evidence="5 6">
    <name type="scientific">Cytophaga hutchinsonii (strain ATCC 33406 / DSM 1761 / CIP 103989 / NBRC 15051 / NCIMB 9469 / D465)</name>
    <dbReference type="NCBI Taxonomy" id="269798"/>
    <lineage>
        <taxon>Bacteria</taxon>
        <taxon>Pseudomonadati</taxon>
        <taxon>Bacteroidota</taxon>
        <taxon>Cytophagia</taxon>
        <taxon>Cytophagales</taxon>
        <taxon>Cytophagaceae</taxon>
        <taxon>Cytophaga</taxon>
    </lineage>
</organism>
<dbReference type="GO" id="GO:0003729">
    <property type="term" value="F:mRNA binding"/>
    <property type="evidence" value="ECO:0007669"/>
    <property type="project" value="TreeGrafter"/>
</dbReference>
<dbReference type="Pfam" id="PF01253">
    <property type="entry name" value="SUI1"/>
    <property type="match status" value="1"/>
</dbReference>
<comment type="similarity">
    <text evidence="1">Belongs to the SUI1 family.</text>
</comment>
<dbReference type="Proteomes" id="UP000001822">
    <property type="component" value="Chromosome"/>
</dbReference>
<keyword evidence="2" id="KW-0810">Translation regulation</keyword>
<dbReference type="OrthoDB" id="9792915at2"/>
<dbReference type="InterPro" id="IPR001950">
    <property type="entry name" value="SUI1"/>
</dbReference>
<dbReference type="InterPro" id="IPR050318">
    <property type="entry name" value="DENR/SUI1_TIF"/>
</dbReference>
<dbReference type="RefSeq" id="WP_011586212.1">
    <property type="nucleotide sequence ID" value="NC_008255.1"/>
</dbReference>
<dbReference type="PANTHER" id="PTHR12789:SF0">
    <property type="entry name" value="DENSITY-REGULATED PROTEIN"/>
    <property type="match status" value="1"/>
</dbReference>
<dbReference type="GO" id="GO:0001731">
    <property type="term" value="P:formation of translation preinitiation complex"/>
    <property type="evidence" value="ECO:0007669"/>
    <property type="project" value="TreeGrafter"/>
</dbReference>
<keyword evidence="6" id="KW-1185">Reference proteome</keyword>
<dbReference type="Gene3D" id="3.30.780.10">
    <property type="entry name" value="SUI1-like domain"/>
    <property type="match status" value="1"/>
</dbReference>
<dbReference type="GO" id="GO:0006417">
    <property type="term" value="P:regulation of translation"/>
    <property type="evidence" value="ECO:0007669"/>
    <property type="project" value="UniProtKB-KW"/>
</dbReference>
<feature type="domain" description="SUI1" evidence="4">
    <location>
        <begin position="41"/>
        <end position="107"/>
    </location>
</feature>
<accession>A0A6N4SUM5</accession>
<evidence type="ECO:0000313" key="6">
    <source>
        <dbReference type="Proteomes" id="UP000001822"/>
    </source>
</evidence>
<dbReference type="SUPFAM" id="SSF55159">
    <property type="entry name" value="eIF1-like"/>
    <property type="match status" value="1"/>
</dbReference>
<evidence type="ECO:0000256" key="1">
    <source>
        <dbReference type="ARBA" id="ARBA00005422"/>
    </source>
</evidence>
<keyword evidence="5" id="KW-0396">Initiation factor</keyword>
<dbReference type="EMBL" id="CP000383">
    <property type="protein sequence ID" value="ABG60102.1"/>
    <property type="molecule type" value="Genomic_DNA"/>
</dbReference>
<keyword evidence="3" id="KW-0648">Protein biosynthesis</keyword>